<comment type="caution">
    <text evidence="1">The sequence shown here is derived from an EMBL/GenBank/DDBJ whole genome shotgun (WGS) entry which is preliminary data.</text>
</comment>
<gene>
    <name evidence="1" type="ORF">J4050_12620</name>
</gene>
<name>A0ABS3T4D0_9FLAO</name>
<protein>
    <recommendedName>
        <fullName evidence="3">STAS/SEC14 domain-containing protein</fullName>
    </recommendedName>
</protein>
<dbReference type="SUPFAM" id="SSF52091">
    <property type="entry name" value="SpoIIaa-like"/>
    <property type="match status" value="1"/>
</dbReference>
<evidence type="ECO:0000313" key="1">
    <source>
        <dbReference type="EMBL" id="MBO3117597.1"/>
    </source>
</evidence>
<dbReference type="Proteomes" id="UP000676776">
    <property type="component" value="Unassembled WGS sequence"/>
</dbReference>
<accession>A0ABS3T4D0</accession>
<organism evidence="1 2">
    <name type="scientific">Winogradskyella pelagia</name>
    <dbReference type="NCBI Taxonomy" id="2819984"/>
    <lineage>
        <taxon>Bacteria</taxon>
        <taxon>Pseudomonadati</taxon>
        <taxon>Bacteroidota</taxon>
        <taxon>Flavobacteriia</taxon>
        <taxon>Flavobacteriales</taxon>
        <taxon>Flavobacteriaceae</taxon>
        <taxon>Winogradskyella</taxon>
    </lineage>
</organism>
<keyword evidence="2" id="KW-1185">Reference proteome</keyword>
<dbReference type="InterPro" id="IPR036513">
    <property type="entry name" value="STAS_dom_sf"/>
</dbReference>
<dbReference type="EMBL" id="JAGEVF010000010">
    <property type="protein sequence ID" value="MBO3117597.1"/>
    <property type="molecule type" value="Genomic_DNA"/>
</dbReference>
<evidence type="ECO:0008006" key="3">
    <source>
        <dbReference type="Google" id="ProtNLM"/>
    </source>
</evidence>
<sequence>MTTENFQKYETSLGTVYFFNNYFIAEFKEGINIDFFNFQEIHELVHNNFGNSPFGFISNRINSYSIDLNEAQLFNESYPNLKAYAVVAYKAFTERVFELENRFFQFRRRVFKDIDSAVAWVESQL</sequence>
<proteinExistence type="predicted"/>
<reference evidence="1 2" key="1">
    <citation type="submission" date="2021-03" db="EMBL/GenBank/DDBJ databases">
        <title>Winogradskyella sp. nov., isolated from costal sediment.</title>
        <authorList>
            <person name="Gao C."/>
        </authorList>
    </citation>
    <scope>NUCLEOTIDE SEQUENCE [LARGE SCALE GENOMIC DNA]</scope>
    <source>
        <strain evidence="1 2">DF17</strain>
    </source>
</reference>
<dbReference type="RefSeq" id="WP_208154951.1">
    <property type="nucleotide sequence ID" value="NZ_JAGEVF010000010.1"/>
</dbReference>
<evidence type="ECO:0000313" key="2">
    <source>
        <dbReference type="Proteomes" id="UP000676776"/>
    </source>
</evidence>